<organism evidence="2 3">
    <name type="scientific">Athelia psychrophila</name>
    <dbReference type="NCBI Taxonomy" id="1759441"/>
    <lineage>
        <taxon>Eukaryota</taxon>
        <taxon>Fungi</taxon>
        <taxon>Dikarya</taxon>
        <taxon>Basidiomycota</taxon>
        <taxon>Agaricomycotina</taxon>
        <taxon>Agaricomycetes</taxon>
        <taxon>Agaricomycetidae</taxon>
        <taxon>Atheliales</taxon>
        <taxon>Atheliaceae</taxon>
        <taxon>Athelia</taxon>
    </lineage>
</organism>
<name>A0A166DKG6_9AGAM</name>
<sequence length="144" mass="15219">MSPSSSAFQRASVASFTTFMTKHSADAITMSPRSNLRDLQRMTRDAEEEGARSDGEGDLLDAYFTDVFGRPLSIAFGRDPAPTDTYPASVSFRTSMFSTRSRRSMVSSVSSASCSSSTGAGNATSSAPPSAIGEEAPQLSSAFF</sequence>
<keyword evidence="3" id="KW-1185">Reference proteome</keyword>
<reference evidence="2 3" key="1">
    <citation type="journal article" date="2016" name="Mol. Biol. Evol.">
        <title>Comparative Genomics of Early-Diverging Mushroom-Forming Fungi Provides Insights into the Origins of Lignocellulose Decay Capabilities.</title>
        <authorList>
            <person name="Nagy L.G."/>
            <person name="Riley R."/>
            <person name="Tritt A."/>
            <person name="Adam C."/>
            <person name="Daum C."/>
            <person name="Floudas D."/>
            <person name="Sun H."/>
            <person name="Yadav J.S."/>
            <person name="Pangilinan J."/>
            <person name="Larsson K.H."/>
            <person name="Matsuura K."/>
            <person name="Barry K."/>
            <person name="Labutti K."/>
            <person name="Kuo R."/>
            <person name="Ohm R.A."/>
            <person name="Bhattacharya S.S."/>
            <person name="Shirouzu T."/>
            <person name="Yoshinaga Y."/>
            <person name="Martin F.M."/>
            <person name="Grigoriev I.V."/>
            <person name="Hibbett D.S."/>
        </authorList>
    </citation>
    <scope>NUCLEOTIDE SEQUENCE [LARGE SCALE GENOMIC DNA]</scope>
    <source>
        <strain evidence="2 3">CBS 109695</strain>
    </source>
</reference>
<dbReference type="EMBL" id="KV417612">
    <property type="protein sequence ID" value="KZP14814.1"/>
    <property type="molecule type" value="Genomic_DNA"/>
</dbReference>
<gene>
    <name evidence="2" type="ORF">FIBSPDRAFT_101336</name>
</gene>
<proteinExistence type="predicted"/>
<evidence type="ECO:0000313" key="3">
    <source>
        <dbReference type="Proteomes" id="UP000076532"/>
    </source>
</evidence>
<protein>
    <submittedName>
        <fullName evidence="2">Uncharacterized protein</fullName>
    </submittedName>
</protein>
<dbReference type="Proteomes" id="UP000076532">
    <property type="component" value="Unassembled WGS sequence"/>
</dbReference>
<accession>A0A166DKG6</accession>
<dbReference type="AlphaFoldDB" id="A0A166DKG6"/>
<feature type="compositionally biased region" description="Basic and acidic residues" evidence="1">
    <location>
        <begin position="35"/>
        <end position="55"/>
    </location>
</feature>
<feature type="compositionally biased region" description="Low complexity" evidence="1">
    <location>
        <begin position="97"/>
        <end position="127"/>
    </location>
</feature>
<feature type="region of interest" description="Disordered" evidence="1">
    <location>
        <begin position="30"/>
        <end position="57"/>
    </location>
</feature>
<feature type="region of interest" description="Disordered" evidence="1">
    <location>
        <begin position="97"/>
        <end position="144"/>
    </location>
</feature>
<evidence type="ECO:0000256" key="1">
    <source>
        <dbReference type="SAM" id="MobiDB-lite"/>
    </source>
</evidence>
<evidence type="ECO:0000313" key="2">
    <source>
        <dbReference type="EMBL" id="KZP14814.1"/>
    </source>
</evidence>